<dbReference type="InterPro" id="IPR006314">
    <property type="entry name" value="Dyp_peroxidase"/>
</dbReference>
<dbReference type="GO" id="GO:0005829">
    <property type="term" value="C:cytosol"/>
    <property type="evidence" value="ECO:0007669"/>
    <property type="project" value="TreeGrafter"/>
</dbReference>
<dbReference type="Proteomes" id="UP001220509">
    <property type="component" value="Chromosome"/>
</dbReference>
<evidence type="ECO:0000313" key="18">
    <source>
        <dbReference type="EMBL" id="WCT54960.1"/>
    </source>
</evidence>
<keyword evidence="15" id="KW-1133">Transmembrane helix</keyword>
<keyword evidence="4 13" id="KW-0479">Metal-binding</keyword>
<evidence type="ECO:0000259" key="16">
    <source>
        <dbReference type="Pfam" id="PF04261"/>
    </source>
</evidence>
<comment type="similarity">
    <text evidence="9 13">Belongs to the DyP-type peroxidase family.</text>
</comment>
<evidence type="ECO:0000256" key="15">
    <source>
        <dbReference type="SAM" id="Phobius"/>
    </source>
</evidence>
<evidence type="ECO:0000313" key="19">
    <source>
        <dbReference type="Proteomes" id="UP001220509"/>
    </source>
</evidence>
<feature type="transmembrane region" description="Helical" evidence="15">
    <location>
        <begin position="47"/>
        <end position="68"/>
    </location>
</feature>
<dbReference type="SUPFAM" id="SSF54909">
    <property type="entry name" value="Dimeric alpha+beta barrel"/>
    <property type="match status" value="1"/>
</dbReference>
<keyword evidence="5" id="KW-0732">Signal</keyword>
<dbReference type="NCBIfam" id="TIGR01412">
    <property type="entry name" value="tat_substr_1"/>
    <property type="match status" value="1"/>
</dbReference>
<evidence type="ECO:0000256" key="12">
    <source>
        <dbReference type="ARBA" id="ARBA00048856"/>
    </source>
</evidence>
<dbReference type="PROSITE" id="PS51404">
    <property type="entry name" value="DYP_PEROXIDASE"/>
    <property type="match status" value="1"/>
</dbReference>
<keyword evidence="15" id="KW-0472">Membrane</keyword>
<sequence length="463" mass="49963">MSKKNSSEDQPKSTSVPSEVDSTSSTEVSNEPQTGVFKKPVSRRDMLRLAGASGVGLLLGSSGALGIMKATGLTKQPASDTPGSAENVTTGITHGGDQHSFYGTHQAGIVTPSQNFMCFASFDVTLNDAAGLRRLFQAWTKASASLMAGELLDGQNENPNLPPADTGEAAGLSSSNLTITFGAGPALFDHRFGLSGKRPANFKDLPAFNGDNLQSEWCGGDLAVQICADDMQVAFHAMRNLIRIARGSAVLRWSQEGFQRSSAADPNQATPRNLMGFKDGTANPSVKDNSMMNEVVWVQPQDGAGWMTNGSYMVVRRIRMRIEVWDRSSLADQENTFGRERVSGAPLGSHNEFDRGDMEAKDTSGKPVIPMNAHMRVARGDGTMQILRRPYSYSSGMDKVTGQLDAGLFFISYQRSIEKQFIPMQQRLAQIDALNEYIQHIGSAVFACFPGVQQGGYIGDQLV</sequence>
<evidence type="ECO:0000256" key="3">
    <source>
        <dbReference type="ARBA" id="ARBA00022617"/>
    </source>
</evidence>
<dbReference type="InterPro" id="IPR048328">
    <property type="entry name" value="Dyp_perox_C"/>
</dbReference>
<dbReference type="KEGG" id="pka:PQ456_17485"/>
<comment type="cofactor">
    <cofactor evidence="13">
        <name>heme b</name>
        <dbReference type="ChEBI" id="CHEBI:60344"/>
    </cofactor>
    <text evidence="13">Binds 1 heme b (iron(II)-protoporphyrin IX) group non-covalently per subunit.</text>
</comment>
<dbReference type="EMBL" id="CP117416">
    <property type="protein sequence ID" value="WCT54960.1"/>
    <property type="molecule type" value="Genomic_DNA"/>
</dbReference>
<dbReference type="PANTHER" id="PTHR30521:SF4">
    <property type="entry name" value="DEFERROCHELATASE"/>
    <property type="match status" value="1"/>
</dbReference>
<evidence type="ECO:0000256" key="14">
    <source>
        <dbReference type="SAM" id="MobiDB-lite"/>
    </source>
</evidence>
<keyword evidence="19" id="KW-1185">Reference proteome</keyword>
<dbReference type="GO" id="GO:0004325">
    <property type="term" value="F:ferrochelatase activity"/>
    <property type="evidence" value="ECO:0007669"/>
    <property type="project" value="UniProtKB-EC"/>
</dbReference>
<gene>
    <name evidence="18" type="primary">efeB</name>
    <name evidence="18" type="ORF">PQ456_17485</name>
</gene>
<comment type="catalytic activity">
    <reaction evidence="12">
        <text>heme b + 2 H(+) = protoporphyrin IX + Fe(2+)</text>
        <dbReference type="Rhea" id="RHEA:22584"/>
        <dbReference type="ChEBI" id="CHEBI:15378"/>
        <dbReference type="ChEBI" id="CHEBI:29033"/>
        <dbReference type="ChEBI" id="CHEBI:57306"/>
        <dbReference type="ChEBI" id="CHEBI:60344"/>
        <dbReference type="EC" id="4.98.1.1"/>
    </reaction>
    <physiologicalReaction direction="left-to-right" evidence="12">
        <dbReference type="Rhea" id="RHEA:22585"/>
    </physiologicalReaction>
</comment>
<dbReference type="GO" id="GO:0030313">
    <property type="term" value="C:cell envelope"/>
    <property type="evidence" value="ECO:0007669"/>
    <property type="project" value="UniProtKB-SubCell"/>
</dbReference>
<keyword evidence="3 13" id="KW-0349">Heme</keyword>
<evidence type="ECO:0000256" key="5">
    <source>
        <dbReference type="ARBA" id="ARBA00022729"/>
    </source>
</evidence>
<organism evidence="18 19">
    <name type="scientific">Paenibacillus kyungheensis</name>
    <dbReference type="NCBI Taxonomy" id="1452732"/>
    <lineage>
        <taxon>Bacteria</taxon>
        <taxon>Bacillati</taxon>
        <taxon>Bacillota</taxon>
        <taxon>Bacilli</taxon>
        <taxon>Bacillales</taxon>
        <taxon>Paenibacillaceae</taxon>
        <taxon>Paenibacillus</taxon>
    </lineage>
</organism>
<keyword evidence="6 13" id="KW-0560">Oxidoreductase</keyword>
<keyword evidence="8" id="KW-0456">Lyase</keyword>
<dbReference type="InterPro" id="IPR006311">
    <property type="entry name" value="TAT_signal"/>
</dbReference>
<evidence type="ECO:0000256" key="7">
    <source>
        <dbReference type="ARBA" id="ARBA00023004"/>
    </source>
</evidence>
<evidence type="ECO:0000256" key="13">
    <source>
        <dbReference type="RuleBase" id="RU365017"/>
    </source>
</evidence>
<dbReference type="GO" id="GO:0046872">
    <property type="term" value="F:metal ion binding"/>
    <property type="evidence" value="ECO:0007669"/>
    <property type="project" value="UniProtKB-KW"/>
</dbReference>
<evidence type="ECO:0000256" key="11">
    <source>
        <dbReference type="ARBA" id="ARBA00033775"/>
    </source>
</evidence>
<feature type="region of interest" description="Disordered" evidence="14">
    <location>
        <begin position="336"/>
        <end position="366"/>
    </location>
</feature>
<evidence type="ECO:0000256" key="4">
    <source>
        <dbReference type="ARBA" id="ARBA00022723"/>
    </source>
</evidence>
<feature type="compositionally biased region" description="Low complexity" evidence="14">
    <location>
        <begin position="13"/>
        <end position="31"/>
    </location>
</feature>
<evidence type="ECO:0000256" key="6">
    <source>
        <dbReference type="ARBA" id="ARBA00023002"/>
    </source>
</evidence>
<dbReference type="AlphaFoldDB" id="A0AAX3LZA9"/>
<feature type="domain" description="Dyp-type peroxidase C-terminal" evidence="17">
    <location>
        <begin position="270"/>
        <end position="452"/>
    </location>
</feature>
<dbReference type="InterPro" id="IPR006313">
    <property type="entry name" value="EfeB/EfeN"/>
</dbReference>
<feature type="compositionally biased region" description="Basic and acidic residues" evidence="14">
    <location>
        <begin position="1"/>
        <end position="11"/>
    </location>
</feature>
<evidence type="ECO:0000256" key="10">
    <source>
        <dbReference type="ARBA" id="ARBA00033771"/>
    </source>
</evidence>
<feature type="domain" description="Dyp-type peroxidase N-terminal" evidence="16">
    <location>
        <begin position="106"/>
        <end position="259"/>
    </location>
</feature>
<dbReference type="InterPro" id="IPR048327">
    <property type="entry name" value="Dyp_perox_N"/>
</dbReference>
<comment type="subcellular location">
    <subcellularLocation>
        <location evidence="1">Cell envelope</location>
    </subcellularLocation>
</comment>
<dbReference type="GO" id="GO:0020037">
    <property type="term" value="F:heme binding"/>
    <property type="evidence" value="ECO:0007669"/>
    <property type="project" value="InterPro"/>
</dbReference>
<accession>A0AAX3LZA9</accession>
<evidence type="ECO:0000256" key="2">
    <source>
        <dbReference type="ARBA" id="ARBA00022559"/>
    </source>
</evidence>
<dbReference type="EC" id="1.11.1.-" evidence="13"/>
<proteinExistence type="inferred from homology"/>
<dbReference type="Pfam" id="PF20628">
    <property type="entry name" value="Dyp_perox_C"/>
    <property type="match status" value="1"/>
</dbReference>
<keyword evidence="2 13" id="KW-0575">Peroxidase</keyword>
<dbReference type="GO" id="GO:0033212">
    <property type="term" value="P:iron import into cell"/>
    <property type="evidence" value="ECO:0007669"/>
    <property type="project" value="InterPro"/>
</dbReference>
<keyword evidence="7 13" id="KW-0408">Iron</keyword>
<dbReference type="PANTHER" id="PTHR30521">
    <property type="entry name" value="DEFERROCHELATASE/PEROXIDASE"/>
    <property type="match status" value="1"/>
</dbReference>
<evidence type="ECO:0000256" key="1">
    <source>
        <dbReference type="ARBA" id="ARBA00004196"/>
    </source>
</evidence>
<comment type="function">
    <text evidence="13">Involved in the recovery of exogenous heme iron. Extracts iron from heme while preserving the protoporphyrin ring intact.</text>
</comment>
<reference evidence="18 19" key="1">
    <citation type="submission" date="2023-02" db="EMBL/GenBank/DDBJ databases">
        <title>Genome sequence of Paenibacillus kyungheensis KACC 18744.</title>
        <authorList>
            <person name="Kim S."/>
            <person name="Heo J."/>
            <person name="Kwon S.-W."/>
        </authorList>
    </citation>
    <scope>NUCLEOTIDE SEQUENCE [LARGE SCALE GENOMIC DNA]</scope>
    <source>
        <strain evidence="18 19">KACC 18744</strain>
    </source>
</reference>
<feature type="region of interest" description="Disordered" evidence="14">
    <location>
        <begin position="1"/>
        <end position="39"/>
    </location>
</feature>
<evidence type="ECO:0000256" key="8">
    <source>
        <dbReference type="ARBA" id="ARBA00023239"/>
    </source>
</evidence>
<dbReference type="RefSeq" id="WP_273613421.1">
    <property type="nucleotide sequence ID" value="NZ_CP117416.1"/>
</dbReference>
<protein>
    <recommendedName>
        <fullName evidence="10 13">Deferrochelatase</fullName>
        <ecNumber evidence="13">1.11.1.-</ecNumber>
    </recommendedName>
    <alternativeName>
        <fullName evidence="11 13">Peroxidase EfeB</fullName>
    </alternativeName>
</protein>
<dbReference type="GO" id="GO:0004601">
    <property type="term" value="F:peroxidase activity"/>
    <property type="evidence" value="ECO:0007669"/>
    <property type="project" value="UniProtKB-KW"/>
</dbReference>
<evidence type="ECO:0000259" key="17">
    <source>
        <dbReference type="Pfam" id="PF20628"/>
    </source>
</evidence>
<dbReference type="InterPro" id="IPR011008">
    <property type="entry name" value="Dimeric_a/b-barrel"/>
</dbReference>
<dbReference type="NCBIfam" id="TIGR01413">
    <property type="entry name" value="Dyp_perox_fam"/>
    <property type="match status" value="1"/>
</dbReference>
<evidence type="ECO:0000256" key="9">
    <source>
        <dbReference type="ARBA" id="ARBA00025737"/>
    </source>
</evidence>
<keyword evidence="15" id="KW-0812">Transmembrane</keyword>
<dbReference type="PROSITE" id="PS51318">
    <property type="entry name" value="TAT"/>
    <property type="match status" value="1"/>
</dbReference>
<dbReference type="Pfam" id="PF04261">
    <property type="entry name" value="Dyp_perox_N"/>
    <property type="match status" value="1"/>
</dbReference>
<name>A0AAX3LZA9_9BACL</name>
<feature type="compositionally biased region" description="Basic and acidic residues" evidence="14">
    <location>
        <begin position="351"/>
        <end position="364"/>
    </location>
</feature>